<feature type="active site" description="Proton donor" evidence="8">
    <location>
        <position position="338"/>
    </location>
</feature>
<dbReference type="InterPro" id="IPR002433">
    <property type="entry name" value="Orn_de-COase"/>
</dbReference>
<dbReference type="eggNOG" id="COG0019">
    <property type="taxonomic scope" value="Bacteria"/>
</dbReference>
<dbReference type="PANTHER" id="PTHR11482:SF6">
    <property type="entry name" value="ORNITHINE DECARBOXYLASE 1-RELATED"/>
    <property type="match status" value="1"/>
</dbReference>
<comment type="catalytic activity">
    <reaction evidence="7">
        <text>L-ornithine + H(+) = putrescine + CO2</text>
        <dbReference type="Rhea" id="RHEA:22964"/>
        <dbReference type="ChEBI" id="CHEBI:15378"/>
        <dbReference type="ChEBI" id="CHEBI:16526"/>
        <dbReference type="ChEBI" id="CHEBI:46911"/>
        <dbReference type="ChEBI" id="CHEBI:326268"/>
        <dbReference type="EC" id="4.1.1.17"/>
    </reaction>
</comment>
<dbReference type="RefSeq" id="WP_006300577.1">
    <property type="nucleotide sequence ID" value="NZ_CM001022.1"/>
</dbReference>
<proteinExistence type="inferred from homology"/>
<evidence type="ECO:0000313" key="10">
    <source>
        <dbReference type="EMBL" id="EFQ23396.1"/>
    </source>
</evidence>
<dbReference type="FunFam" id="3.20.20.10:FF:000008">
    <property type="entry name" value="Ornithine decarboxylase"/>
    <property type="match status" value="1"/>
</dbReference>
<dbReference type="InterPro" id="IPR022657">
    <property type="entry name" value="De-COase2_CS"/>
</dbReference>
<evidence type="ECO:0000256" key="2">
    <source>
        <dbReference type="ARBA" id="ARBA00008872"/>
    </source>
</evidence>
<dbReference type="PROSITE" id="PS00878">
    <property type="entry name" value="ODR_DC_2_1"/>
    <property type="match status" value="1"/>
</dbReference>
<evidence type="ECO:0000259" key="9">
    <source>
        <dbReference type="Pfam" id="PF02784"/>
    </source>
</evidence>
<sequence>MKTPIYAFDLDRYYDTRRFEALKAFAATKQTPFLLIDLGRIAERYDELVREMSFARPFYAVKANPHESILKLLAARGSSFDVASVYELDQMLALGVEPERISYGNTIKKARDIAYAYHKGIRLFATDSESDLRKIAENAPGSKVFYRILSDCSGADWPLSRKFGTHPDSIYRLIGLSTRLPVQPYGVSFHVGSQQRDIGQWGYLISTCRYLFDSAREFNVELKMINLGGGLPAQYFDPTPPIALYASEIRRFLEEDFGKDLPEIFIEPGRGMVGDAGILVTEVVLISKKSQVNPYSWVYLDTGKFGGLIETLDEAIKYPVYVDKKGPSQKVILAGPTCDSVDVLYEQFKYELPVTLAEGDRVYFLSTGAYTASYCSVNFNGFPPLTTHIFED</sequence>
<dbReference type="HOGENOM" id="CLU_026444_1_3_0"/>
<comment type="cofactor">
    <cofactor evidence="1 8">
        <name>pyridoxal 5'-phosphate</name>
        <dbReference type="ChEBI" id="CHEBI:597326"/>
    </cofactor>
</comment>
<evidence type="ECO:0000256" key="8">
    <source>
        <dbReference type="PIRSR" id="PIRSR600183-50"/>
    </source>
</evidence>
<dbReference type="Gene3D" id="2.40.37.10">
    <property type="entry name" value="Lyase, Ornithine Decarboxylase, Chain A, domain 1"/>
    <property type="match status" value="1"/>
</dbReference>
<dbReference type="EC" id="4.1.1.17" evidence="6"/>
<dbReference type="InterPro" id="IPR022644">
    <property type="entry name" value="De-COase2_N"/>
</dbReference>
<evidence type="ECO:0000256" key="7">
    <source>
        <dbReference type="ARBA" id="ARBA00049127"/>
    </source>
</evidence>
<comment type="pathway">
    <text evidence="5">Amine and polyamine biosynthesis; putrescine biosynthesis via L-ornithine pathway; putrescine from L-ornithine: step 1/1.</text>
</comment>
<name>E3CWU6_9BACT</name>
<dbReference type="PRINTS" id="PR01179">
    <property type="entry name" value="ODADCRBXLASE"/>
</dbReference>
<dbReference type="FunFam" id="2.40.37.10:FF:000004">
    <property type="entry name" value="Ornithine decarboxylase"/>
    <property type="match status" value="1"/>
</dbReference>
<dbReference type="Proteomes" id="UP000005096">
    <property type="component" value="Chromosome"/>
</dbReference>
<protein>
    <recommendedName>
        <fullName evidence="6">ornithine decarboxylase</fullName>
        <ecNumber evidence="6">4.1.1.17</ecNumber>
    </recommendedName>
</protein>
<evidence type="ECO:0000256" key="3">
    <source>
        <dbReference type="ARBA" id="ARBA00022898"/>
    </source>
</evidence>
<dbReference type="GO" id="GO:0033387">
    <property type="term" value="P:putrescine biosynthetic process from arginine, via ornithine"/>
    <property type="evidence" value="ECO:0007669"/>
    <property type="project" value="TreeGrafter"/>
</dbReference>
<organism evidence="10 11">
    <name type="scientific">Aminomonas paucivorans DSM 12260</name>
    <dbReference type="NCBI Taxonomy" id="584708"/>
    <lineage>
        <taxon>Bacteria</taxon>
        <taxon>Thermotogati</taxon>
        <taxon>Synergistota</taxon>
        <taxon>Synergistia</taxon>
        <taxon>Synergistales</taxon>
        <taxon>Synergistaceae</taxon>
        <taxon>Aminomonas</taxon>
    </lineage>
</organism>
<evidence type="ECO:0000256" key="1">
    <source>
        <dbReference type="ARBA" id="ARBA00001933"/>
    </source>
</evidence>
<feature type="modified residue" description="N6-(pyridoxal phosphate)lysine" evidence="8">
    <location>
        <position position="62"/>
    </location>
</feature>
<dbReference type="PANTHER" id="PTHR11482">
    <property type="entry name" value="ARGININE/DIAMINOPIMELATE/ORNITHINE DECARBOXYLASE"/>
    <property type="match status" value="1"/>
</dbReference>
<feature type="domain" description="Orn/DAP/Arg decarboxylase 2 N-terminal" evidence="9">
    <location>
        <begin position="39"/>
        <end position="273"/>
    </location>
</feature>
<keyword evidence="11" id="KW-1185">Reference proteome</keyword>
<dbReference type="EMBL" id="CM001022">
    <property type="protein sequence ID" value="EFQ23396.1"/>
    <property type="molecule type" value="Genomic_DNA"/>
</dbReference>
<dbReference type="SUPFAM" id="SSF50621">
    <property type="entry name" value="Alanine racemase C-terminal domain-like"/>
    <property type="match status" value="1"/>
</dbReference>
<dbReference type="Pfam" id="PF02784">
    <property type="entry name" value="Orn_Arg_deC_N"/>
    <property type="match status" value="1"/>
</dbReference>
<dbReference type="PRINTS" id="PR01182">
    <property type="entry name" value="ORNDCRBXLASE"/>
</dbReference>
<dbReference type="AlphaFoldDB" id="E3CWU6"/>
<keyword evidence="3 8" id="KW-0663">Pyridoxal phosphate</keyword>
<accession>E3CWU6</accession>
<dbReference type="STRING" id="584708.Apau_0969"/>
<dbReference type="GO" id="GO:0004586">
    <property type="term" value="F:ornithine decarboxylase activity"/>
    <property type="evidence" value="ECO:0007669"/>
    <property type="project" value="UniProtKB-EC"/>
</dbReference>
<dbReference type="GO" id="GO:0005737">
    <property type="term" value="C:cytoplasm"/>
    <property type="evidence" value="ECO:0007669"/>
    <property type="project" value="TreeGrafter"/>
</dbReference>
<dbReference type="InterPro" id="IPR022653">
    <property type="entry name" value="De-COase2_pyr-phos_BS"/>
</dbReference>
<dbReference type="PaxDb" id="584708-Apau_0969"/>
<evidence type="ECO:0000313" key="11">
    <source>
        <dbReference type="Proteomes" id="UP000005096"/>
    </source>
</evidence>
<evidence type="ECO:0000256" key="4">
    <source>
        <dbReference type="ARBA" id="ARBA00023239"/>
    </source>
</evidence>
<dbReference type="Gene3D" id="3.20.20.10">
    <property type="entry name" value="Alanine racemase"/>
    <property type="match status" value="1"/>
</dbReference>
<dbReference type="OrthoDB" id="9802241at2"/>
<dbReference type="SUPFAM" id="SSF51419">
    <property type="entry name" value="PLP-binding barrel"/>
    <property type="match status" value="1"/>
</dbReference>
<dbReference type="PROSITE" id="PS00879">
    <property type="entry name" value="ODR_DC_2_2"/>
    <property type="match status" value="1"/>
</dbReference>
<dbReference type="CDD" id="cd00622">
    <property type="entry name" value="PLPDE_III_ODC"/>
    <property type="match status" value="1"/>
</dbReference>
<evidence type="ECO:0000256" key="5">
    <source>
        <dbReference type="ARBA" id="ARBA00034115"/>
    </source>
</evidence>
<dbReference type="InterPro" id="IPR029066">
    <property type="entry name" value="PLP-binding_barrel"/>
</dbReference>
<evidence type="ECO:0000256" key="6">
    <source>
        <dbReference type="ARBA" id="ARBA00034138"/>
    </source>
</evidence>
<keyword evidence="4 10" id="KW-0456">Lyase</keyword>
<gene>
    <name evidence="10" type="ORF">Apau_0969</name>
</gene>
<dbReference type="InterPro" id="IPR000183">
    <property type="entry name" value="Orn/DAP/Arg_de-COase"/>
</dbReference>
<dbReference type="InterPro" id="IPR009006">
    <property type="entry name" value="Ala_racemase/Decarboxylase_C"/>
</dbReference>
<reference evidence="10 11" key="1">
    <citation type="journal article" date="2010" name="Stand. Genomic Sci.">
        <title>Non-contiguous finished genome sequence of Aminomonas paucivorans type strain (GLU-3).</title>
        <authorList>
            <person name="Pitluck S."/>
            <person name="Yasawong M."/>
            <person name="Held B."/>
            <person name="Lapidus A."/>
            <person name="Nolan M."/>
            <person name="Copeland A."/>
            <person name="Lucas S."/>
            <person name="Del Rio T.G."/>
            <person name="Tice H."/>
            <person name="Cheng J.F."/>
            <person name="Chertkov O."/>
            <person name="Goodwin L."/>
            <person name="Tapia R."/>
            <person name="Han C."/>
            <person name="Liolios K."/>
            <person name="Ivanova N."/>
            <person name="Mavromatis K."/>
            <person name="Ovchinnikova G."/>
            <person name="Pati A."/>
            <person name="Chen A."/>
            <person name="Palaniappan K."/>
            <person name="Land M."/>
            <person name="Hauser L."/>
            <person name="Chang Y.J."/>
            <person name="Jeffries C.D."/>
            <person name="Pukall R."/>
            <person name="Spring S."/>
            <person name="Rohde M."/>
            <person name="Sikorski J."/>
            <person name="Goker M."/>
            <person name="Woyke T."/>
            <person name="Bristow J."/>
            <person name="Eisen J.A."/>
            <person name="Markowitz V."/>
            <person name="Hugenholtz P."/>
            <person name="Kyrpides N.C."/>
            <person name="Klenk H.P."/>
        </authorList>
    </citation>
    <scope>NUCLEOTIDE SEQUENCE [LARGE SCALE GENOMIC DNA]</scope>
    <source>
        <strain evidence="10 11">DSM 12260</strain>
    </source>
</reference>
<comment type="similarity">
    <text evidence="2">Belongs to the Orn/Lys/Arg decarboxylase class-II family.</text>
</comment>